<proteinExistence type="predicted"/>
<comment type="caution">
    <text evidence="2">The sequence shown here is derived from an EMBL/GenBank/DDBJ whole genome shotgun (WGS) entry which is preliminary data.</text>
</comment>
<reference evidence="2" key="2">
    <citation type="journal article" date="2021" name="PeerJ">
        <title>Extensive microbial diversity within the chicken gut microbiome revealed by metagenomics and culture.</title>
        <authorList>
            <person name="Gilroy R."/>
            <person name="Ravi A."/>
            <person name="Getino M."/>
            <person name="Pursley I."/>
            <person name="Horton D.L."/>
            <person name="Alikhan N.F."/>
            <person name="Baker D."/>
            <person name="Gharbi K."/>
            <person name="Hall N."/>
            <person name="Watson M."/>
            <person name="Adriaenssens E.M."/>
            <person name="Foster-Nyarko E."/>
            <person name="Jarju S."/>
            <person name="Secka A."/>
            <person name="Antonio M."/>
            <person name="Oren A."/>
            <person name="Chaudhuri R.R."/>
            <person name="La Ragione R."/>
            <person name="Hildebrand F."/>
            <person name="Pallen M.J."/>
        </authorList>
    </citation>
    <scope>NUCLEOTIDE SEQUENCE</scope>
    <source>
        <strain evidence="2">2478</strain>
    </source>
</reference>
<accession>A0A9D9IQR4</accession>
<gene>
    <name evidence="2" type="ORF">IAB80_00180</name>
</gene>
<evidence type="ECO:0000313" key="3">
    <source>
        <dbReference type="Proteomes" id="UP000823771"/>
    </source>
</evidence>
<evidence type="ECO:0000256" key="1">
    <source>
        <dbReference type="SAM" id="MobiDB-lite"/>
    </source>
</evidence>
<dbReference type="EMBL" id="JADILZ010000002">
    <property type="protein sequence ID" value="MBO8477314.1"/>
    <property type="molecule type" value="Genomic_DNA"/>
</dbReference>
<protein>
    <submittedName>
        <fullName evidence="2">Uncharacterized protein</fullName>
    </submittedName>
</protein>
<evidence type="ECO:0000313" key="2">
    <source>
        <dbReference type="EMBL" id="MBO8477314.1"/>
    </source>
</evidence>
<reference evidence="2" key="1">
    <citation type="submission" date="2020-10" db="EMBL/GenBank/DDBJ databases">
        <authorList>
            <person name="Gilroy R."/>
        </authorList>
    </citation>
    <scope>NUCLEOTIDE SEQUENCE</scope>
    <source>
        <strain evidence="2">2478</strain>
    </source>
</reference>
<dbReference type="Proteomes" id="UP000823771">
    <property type="component" value="Unassembled WGS sequence"/>
</dbReference>
<name>A0A9D9IQR4_9BACT</name>
<organism evidence="2 3">
    <name type="scientific">Candidatus Cryptobacteroides excrementipullorum</name>
    <dbReference type="NCBI Taxonomy" id="2840761"/>
    <lineage>
        <taxon>Bacteria</taxon>
        <taxon>Pseudomonadati</taxon>
        <taxon>Bacteroidota</taxon>
        <taxon>Bacteroidia</taxon>
        <taxon>Bacteroidales</taxon>
        <taxon>Candidatus Cryptobacteroides</taxon>
    </lineage>
</organism>
<feature type="compositionally biased region" description="Low complexity" evidence="1">
    <location>
        <begin position="34"/>
        <end position="48"/>
    </location>
</feature>
<dbReference type="AlphaFoldDB" id="A0A9D9IQR4"/>
<feature type="region of interest" description="Disordered" evidence="1">
    <location>
        <begin position="34"/>
        <end position="53"/>
    </location>
</feature>
<sequence>MRLMGKIENVLSLLVMAACMVMLTMCGLKEGSVPDVPGGPSGGQDSPDIPSPPKADTLYVTGVEYPEGYDWGKDVEYGTVACSLFVEKNGERIIEVPVGHFYETASDPDMHRCIDGHLYTDYSSDSETVVKRDGMTLFRYPGREMIHSFHVADGDVYTAGSPRNGSGGFVFRKNGAAAVSVGDGWLLSDIHSDGGRICLAFSAASVFEYEGDTYAPGYYMYSGGEISAIGRSGAESDVLAARMIDGKICYVAGTGGRTDGYVLCAGGVTRSISTEGYGDIYACRIMSGKSDIFLSAYCCMSGECRYAVWRSSGTVAFALEPGELPYYSFIDGDDIYGFVAPDDSFSEMLCYRNGSVHISYGKDVSFLGSVPAAVCKGGLYFICSGKSAPRKPYMAEETDIRSFPFNGYFTSVSVW</sequence>
<dbReference type="PROSITE" id="PS51257">
    <property type="entry name" value="PROKAR_LIPOPROTEIN"/>
    <property type="match status" value="1"/>
</dbReference>